<evidence type="ECO:0000313" key="12">
    <source>
        <dbReference type="Proteomes" id="UP001056012"/>
    </source>
</evidence>
<keyword evidence="2" id="KW-0479">Metal-binding</keyword>
<evidence type="ECO:0000256" key="4">
    <source>
        <dbReference type="ARBA" id="ARBA00022833"/>
    </source>
</evidence>
<dbReference type="PANTHER" id="PTHR46179">
    <property type="entry name" value="ZINC FINGER PROTEIN"/>
    <property type="match status" value="1"/>
</dbReference>
<dbReference type="GO" id="GO:0008270">
    <property type="term" value="F:zinc ion binding"/>
    <property type="evidence" value="ECO:0007669"/>
    <property type="project" value="UniProtKB-KW"/>
</dbReference>
<reference evidence="11" key="1">
    <citation type="submission" date="2021-12" db="EMBL/GenBank/DDBJ databases">
        <title>Curvularia clavata genome.</title>
        <authorList>
            <person name="Cao Y."/>
        </authorList>
    </citation>
    <scope>NUCLEOTIDE SEQUENCE</scope>
    <source>
        <strain evidence="11">Yc1106</strain>
    </source>
</reference>
<evidence type="ECO:0000256" key="2">
    <source>
        <dbReference type="ARBA" id="ARBA00022723"/>
    </source>
</evidence>
<feature type="region of interest" description="Disordered" evidence="9">
    <location>
        <begin position="556"/>
        <end position="586"/>
    </location>
</feature>
<evidence type="ECO:0000256" key="1">
    <source>
        <dbReference type="ARBA" id="ARBA00004123"/>
    </source>
</evidence>
<dbReference type="EMBL" id="CP089276">
    <property type="protein sequence ID" value="USP77187.1"/>
    <property type="molecule type" value="Genomic_DNA"/>
</dbReference>
<feature type="compositionally biased region" description="Polar residues" evidence="9">
    <location>
        <begin position="569"/>
        <end position="580"/>
    </location>
</feature>
<sequence>MSASHDQNRHPRRRPLKGGAATHTMQLRKSGTFSSPTHISSDICDLNKHLMPRRSPTNTERLEQLVQESIQDPSVRRVTNLLNDIEAKIAGRKTSATASNILSDPEVFPVPSLFLDNAALDHTPMEIDSKPSAYESSPHDHASDSGLGSSVSGSRYSKDSLHPPMQDQDALVSNIHKDDIPSQHSSIRESISSSISTTHSAVTRSASTLSASDEGHTLGEYACKQIHDTIIKPILAEESLKDFHDLIKDVPRRIGEKNIRNLRDLEKTLIFLAPVSQIRCIPASAKAYCILRGLQELSATPDKYSRFCERSIQLLATTVQYLSEQDQRLPTDRPYTDGYFLDLMEQIRRYASIMAATREKESKGEDLSEMDYSRYDRAASFLFSRTDKLFNSDEKITLRGGLSHNGRPVELVREKNGKVMPIDEDAAKTFRIKRRLSDAHVDDMDDDEVTRSMARRRKSEKPGDVVHTCRDCNKEFKRPCDLTKHEKTHSRPWKCSEKSCKYFELGWPTEKERDRHMNDKHSAAPAQYKCLYPPCTYASKRESNCKQHMEKAHGWEYVRSKSNGRKKAPSSNNQSPTTPLTPFMGTPMSATMATPVTPFAPSPQVPMMDFGFGTPALSTNSYQDDRRNSIFTDGSHFTSSSGHSPVEPTAFNEAVVTPEDISINHNDMYNPCNLGVNFNTGFQQPTPMSTTFDFEPLQFTSNNQMGNGFPQLSPLAQPDVTLFSPHADEGFGDMDMGGQCFNLPTEDFTLFDNTPPSTMAFNNTANFFPEFNQVGGQFEEFCPEPTTTLDDLNYMSFM</sequence>
<name>A0A9Q8Z6E2_CURCL</name>
<feature type="region of interest" description="Disordered" evidence="9">
    <location>
        <begin position="127"/>
        <end position="166"/>
    </location>
</feature>
<protein>
    <recommendedName>
        <fullName evidence="10">C2H2-type domain-containing protein</fullName>
    </recommendedName>
</protein>
<evidence type="ECO:0000256" key="7">
    <source>
        <dbReference type="ARBA" id="ARBA00023242"/>
    </source>
</evidence>
<dbReference type="InterPro" id="IPR051061">
    <property type="entry name" value="Zinc_finger_trans_reg"/>
</dbReference>
<dbReference type="PROSITE" id="PS50157">
    <property type="entry name" value="ZINC_FINGER_C2H2_2"/>
    <property type="match status" value="1"/>
</dbReference>
<dbReference type="InterPro" id="IPR013087">
    <property type="entry name" value="Znf_C2H2_type"/>
</dbReference>
<dbReference type="GO" id="GO:0006357">
    <property type="term" value="P:regulation of transcription by RNA polymerase II"/>
    <property type="evidence" value="ECO:0007669"/>
    <property type="project" value="TreeGrafter"/>
</dbReference>
<keyword evidence="6" id="KW-0804">Transcription</keyword>
<feature type="compositionally biased region" description="Low complexity" evidence="9">
    <location>
        <begin position="144"/>
        <end position="155"/>
    </location>
</feature>
<evidence type="ECO:0000256" key="6">
    <source>
        <dbReference type="ARBA" id="ARBA00023163"/>
    </source>
</evidence>
<feature type="region of interest" description="Disordered" evidence="9">
    <location>
        <begin position="1"/>
        <end position="38"/>
    </location>
</feature>
<dbReference type="AlphaFoldDB" id="A0A9Q8Z6E2"/>
<accession>A0A9Q8Z6E2</accession>
<dbReference type="PANTHER" id="PTHR46179:SF13">
    <property type="entry name" value="C2H2-TYPE DOMAIN-CONTAINING PROTEIN"/>
    <property type="match status" value="1"/>
</dbReference>
<dbReference type="OrthoDB" id="9368434at2759"/>
<comment type="subcellular location">
    <subcellularLocation>
        <location evidence="1">Nucleus</location>
    </subcellularLocation>
</comment>
<evidence type="ECO:0000256" key="5">
    <source>
        <dbReference type="ARBA" id="ARBA00023015"/>
    </source>
</evidence>
<evidence type="ECO:0000256" key="9">
    <source>
        <dbReference type="SAM" id="MobiDB-lite"/>
    </source>
</evidence>
<evidence type="ECO:0000256" key="3">
    <source>
        <dbReference type="ARBA" id="ARBA00022771"/>
    </source>
</evidence>
<proteinExistence type="predicted"/>
<dbReference type="PROSITE" id="PS00028">
    <property type="entry name" value="ZINC_FINGER_C2H2_1"/>
    <property type="match status" value="1"/>
</dbReference>
<keyword evidence="4" id="KW-0862">Zinc</keyword>
<dbReference type="GO" id="GO:0005634">
    <property type="term" value="C:nucleus"/>
    <property type="evidence" value="ECO:0007669"/>
    <property type="project" value="UniProtKB-SubCell"/>
</dbReference>
<evidence type="ECO:0000256" key="8">
    <source>
        <dbReference type="PROSITE-ProRule" id="PRU00042"/>
    </source>
</evidence>
<keyword evidence="12" id="KW-1185">Reference proteome</keyword>
<feature type="domain" description="C2H2-type" evidence="10">
    <location>
        <begin position="467"/>
        <end position="494"/>
    </location>
</feature>
<organism evidence="11 12">
    <name type="scientific">Curvularia clavata</name>
    <dbReference type="NCBI Taxonomy" id="95742"/>
    <lineage>
        <taxon>Eukaryota</taxon>
        <taxon>Fungi</taxon>
        <taxon>Dikarya</taxon>
        <taxon>Ascomycota</taxon>
        <taxon>Pezizomycotina</taxon>
        <taxon>Dothideomycetes</taxon>
        <taxon>Pleosporomycetidae</taxon>
        <taxon>Pleosporales</taxon>
        <taxon>Pleosporineae</taxon>
        <taxon>Pleosporaceae</taxon>
        <taxon>Curvularia</taxon>
    </lineage>
</organism>
<evidence type="ECO:0000259" key="10">
    <source>
        <dbReference type="PROSITE" id="PS50157"/>
    </source>
</evidence>
<feature type="compositionally biased region" description="Polar residues" evidence="9">
    <location>
        <begin position="23"/>
        <end position="38"/>
    </location>
</feature>
<dbReference type="Proteomes" id="UP001056012">
    <property type="component" value="Chromosome 3"/>
</dbReference>
<gene>
    <name evidence="11" type="ORF">yc1106_04461</name>
</gene>
<dbReference type="SMART" id="SM00355">
    <property type="entry name" value="ZnF_C2H2"/>
    <property type="match status" value="3"/>
</dbReference>
<dbReference type="VEuPathDB" id="FungiDB:yc1106_04461"/>
<keyword evidence="7" id="KW-0539">Nucleus</keyword>
<keyword evidence="3 8" id="KW-0863">Zinc-finger</keyword>
<evidence type="ECO:0000313" key="11">
    <source>
        <dbReference type="EMBL" id="USP77187.1"/>
    </source>
</evidence>
<keyword evidence="5" id="KW-0805">Transcription regulation</keyword>